<name>A0A3A4F3I5_9MICC</name>
<dbReference type="InterPro" id="IPR000100">
    <property type="entry name" value="RNase_P"/>
</dbReference>
<evidence type="ECO:0000256" key="1">
    <source>
        <dbReference type="ARBA" id="ARBA00022694"/>
    </source>
</evidence>
<protein>
    <recommendedName>
        <fullName evidence="6 7">Ribonuclease P protein component</fullName>
        <shortName evidence="6">RNase P protein</shortName>
        <shortName evidence="6">RNaseP protein</shortName>
        <ecNumber evidence="6 7">3.1.26.5</ecNumber>
    </recommendedName>
    <alternativeName>
        <fullName evidence="6">Protein C5</fullName>
    </alternativeName>
</protein>
<comment type="caution">
    <text evidence="8">The sequence shown here is derived from an EMBL/GenBank/DDBJ whole genome shotgun (WGS) entry which is preliminary data.</text>
</comment>
<dbReference type="NCBIfam" id="TIGR00188">
    <property type="entry name" value="rnpA"/>
    <property type="match status" value="1"/>
</dbReference>
<dbReference type="InterPro" id="IPR020568">
    <property type="entry name" value="Ribosomal_Su5_D2-typ_SF"/>
</dbReference>
<keyword evidence="2 6" id="KW-0540">Nuclease</keyword>
<gene>
    <name evidence="6 8" type="primary">rnpA</name>
    <name evidence="8" type="ORF">D3250_00675</name>
</gene>
<dbReference type="GO" id="GO:0042781">
    <property type="term" value="F:3'-tRNA processing endoribonuclease activity"/>
    <property type="evidence" value="ECO:0007669"/>
    <property type="project" value="TreeGrafter"/>
</dbReference>
<evidence type="ECO:0000256" key="2">
    <source>
        <dbReference type="ARBA" id="ARBA00022722"/>
    </source>
</evidence>
<dbReference type="InterPro" id="IPR014721">
    <property type="entry name" value="Ribsml_uS5_D2-typ_fold_subgr"/>
</dbReference>
<dbReference type="Gene3D" id="3.30.230.10">
    <property type="match status" value="1"/>
</dbReference>
<dbReference type="GO" id="GO:0001682">
    <property type="term" value="P:tRNA 5'-leader removal"/>
    <property type="evidence" value="ECO:0007669"/>
    <property type="project" value="UniProtKB-UniRule"/>
</dbReference>
<evidence type="ECO:0000313" key="8">
    <source>
        <dbReference type="EMBL" id="RJN32406.1"/>
    </source>
</evidence>
<dbReference type="PANTHER" id="PTHR33992:SF1">
    <property type="entry name" value="RIBONUCLEASE P PROTEIN COMPONENT"/>
    <property type="match status" value="1"/>
</dbReference>
<comment type="function">
    <text evidence="6">RNaseP catalyzes the removal of the 5'-leader sequence from pre-tRNA to produce the mature 5'-terminus. It can also cleave other RNA substrates such as 4.5S RNA. The protein component plays an auxiliary but essential role in vivo by binding to the 5'-leader sequence and broadening the substrate specificity of the ribozyme.</text>
</comment>
<keyword evidence="1 6" id="KW-0819">tRNA processing</keyword>
<comment type="catalytic activity">
    <reaction evidence="6">
        <text>Endonucleolytic cleavage of RNA, removing 5'-extranucleotides from tRNA precursor.</text>
        <dbReference type="EC" id="3.1.26.5"/>
    </reaction>
</comment>
<dbReference type="EMBL" id="QYZP01000001">
    <property type="protein sequence ID" value="RJN32406.1"/>
    <property type="molecule type" value="Genomic_DNA"/>
</dbReference>
<reference evidence="8 9" key="1">
    <citation type="submission" date="2018-09" db="EMBL/GenBank/DDBJ databases">
        <title>Nesterenkonia natronophila sp. nov., an alkaliphilic actinobacteriume isolated from a soda lake, and emended description of the genus Nesterenkonia.</title>
        <authorList>
            <person name="Menes R.J."/>
            <person name="Iriarte A."/>
        </authorList>
    </citation>
    <scope>NUCLEOTIDE SEQUENCE [LARGE SCALE GENOMIC DNA]</scope>
    <source>
        <strain evidence="8 9">M8</strain>
    </source>
</reference>
<sequence length="124" mass="13716">MLPVAHRLTTSQDFAAVVRHGSRAGSSSVVVTARLRRRSTGPTWRCGFIVSKAVGNAVVRHRTTRRLRHIVAELMHDKQTMVPEGLGVDFAVRALKDSATADHWQLRADVDSCLRRSLKKAPPP</sequence>
<keyword evidence="4 6" id="KW-0378">Hydrolase</keyword>
<dbReference type="Pfam" id="PF00825">
    <property type="entry name" value="Ribonuclease_P"/>
    <property type="match status" value="1"/>
</dbReference>
<comment type="similarity">
    <text evidence="6">Belongs to the RnpA family.</text>
</comment>
<organism evidence="8 9">
    <name type="scientific">Nesterenkonia natronophila</name>
    <dbReference type="NCBI Taxonomy" id="2174932"/>
    <lineage>
        <taxon>Bacteria</taxon>
        <taxon>Bacillati</taxon>
        <taxon>Actinomycetota</taxon>
        <taxon>Actinomycetes</taxon>
        <taxon>Micrococcales</taxon>
        <taxon>Micrococcaceae</taxon>
        <taxon>Nesterenkonia</taxon>
    </lineage>
</organism>
<evidence type="ECO:0000256" key="7">
    <source>
        <dbReference type="NCBIfam" id="TIGR00188"/>
    </source>
</evidence>
<evidence type="ECO:0000256" key="4">
    <source>
        <dbReference type="ARBA" id="ARBA00022801"/>
    </source>
</evidence>
<keyword evidence="3 6" id="KW-0255">Endonuclease</keyword>
<evidence type="ECO:0000313" key="9">
    <source>
        <dbReference type="Proteomes" id="UP000266615"/>
    </source>
</evidence>
<dbReference type="EC" id="3.1.26.5" evidence="6 7"/>
<keyword evidence="5 6" id="KW-0694">RNA-binding</keyword>
<comment type="subunit">
    <text evidence="6">Consists of a catalytic RNA component (M1 or rnpB) and a protein subunit.</text>
</comment>
<evidence type="ECO:0000256" key="6">
    <source>
        <dbReference type="HAMAP-Rule" id="MF_00227"/>
    </source>
</evidence>
<dbReference type="GO" id="GO:0004526">
    <property type="term" value="F:ribonuclease P activity"/>
    <property type="evidence" value="ECO:0007669"/>
    <property type="project" value="UniProtKB-UniRule"/>
</dbReference>
<dbReference type="Proteomes" id="UP000266615">
    <property type="component" value="Unassembled WGS sequence"/>
</dbReference>
<dbReference type="GO" id="GO:0000049">
    <property type="term" value="F:tRNA binding"/>
    <property type="evidence" value="ECO:0007669"/>
    <property type="project" value="UniProtKB-UniRule"/>
</dbReference>
<keyword evidence="9" id="KW-1185">Reference proteome</keyword>
<dbReference type="HAMAP" id="MF_00227">
    <property type="entry name" value="RNase_P"/>
    <property type="match status" value="1"/>
</dbReference>
<dbReference type="OrthoDB" id="196964at2"/>
<proteinExistence type="inferred from homology"/>
<dbReference type="GO" id="GO:0030677">
    <property type="term" value="C:ribonuclease P complex"/>
    <property type="evidence" value="ECO:0007669"/>
    <property type="project" value="TreeGrafter"/>
</dbReference>
<dbReference type="SUPFAM" id="SSF54211">
    <property type="entry name" value="Ribosomal protein S5 domain 2-like"/>
    <property type="match status" value="1"/>
</dbReference>
<dbReference type="AlphaFoldDB" id="A0A3A4F3I5"/>
<dbReference type="PANTHER" id="PTHR33992">
    <property type="entry name" value="RIBONUCLEASE P PROTEIN COMPONENT"/>
    <property type="match status" value="1"/>
</dbReference>
<evidence type="ECO:0000256" key="5">
    <source>
        <dbReference type="ARBA" id="ARBA00022884"/>
    </source>
</evidence>
<dbReference type="RefSeq" id="WP_119901452.1">
    <property type="nucleotide sequence ID" value="NZ_QYZP01000001.1"/>
</dbReference>
<accession>A0A3A4F3I5</accession>
<evidence type="ECO:0000256" key="3">
    <source>
        <dbReference type="ARBA" id="ARBA00022759"/>
    </source>
</evidence>